<gene>
    <name evidence="2" type="ORF">D4L85_27975</name>
</gene>
<keyword evidence="1" id="KW-1133">Transmembrane helix</keyword>
<feature type="transmembrane region" description="Helical" evidence="1">
    <location>
        <begin position="51"/>
        <end position="69"/>
    </location>
</feature>
<name>A0A385SQV4_9BACT</name>
<reference evidence="3" key="1">
    <citation type="submission" date="2018-09" db="EMBL/GenBank/DDBJ databases">
        <title>Chryseolinea sp. KIS68-18 isolated from soil.</title>
        <authorList>
            <person name="Weon H.-Y."/>
            <person name="Kwon S.-W."/>
            <person name="Lee S.A."/>
        </authorList>
    </citation>
    <scope>NUCLEOTIDE SEQUENCE [LARGE SCALE GENOMIC DNA]</scope>
    <source>
        <strain evidence="3">KIS68-18</strain>
    </source>
</reference>
<dbReference type="AlphaFoldDB" id="A0A385SQV4"/>
<evidence type="ECO:0000256" key="1">
    <source>
        <dbReference type="SAM" id="Phobius"/>
    </source>
</evidence>
<keyword evidence="3" id="KW-1185">Reference proteome</keyword>
<evidence type="ECO:0000313" key="2">
    <source>
        <dbReference type="EMBL" id="AYB34183.1"/>
    </source>
</evidence>
<accession>A0A385SQV4</accession>
<dbReference type="EMBL" id="CP032382">
    <property type="protein sequence ID" value="AYB34183.1"/>
    <property type="molecule type" value="Genomic_DNA"/>
</dbReference>
<evidence type="ECO:0000313" key="3">
    <source>
        <dbReference type="Proteomes" id="UP000266183"/>
    </source>
</evidence>
<sequence>MGTVKSNKKRKRNVTNEFIRDWIWNIENDPHAIEKARYPKRNWMPLGCRKRLAKTIAAISFIPFLGFFFDKGTRSEQF</sequence>
<keyword evidence="1" id="KW-0812">Transmembrane</keyword>
<proteinExistence type="predicted"/>
<dbReference type="Proteomes" id="UP000266183">
    <property type="component" value="Chromosome"/>
</dbReference>
<organism evidence="2 3">
    <name type="scientific">Chryseolinea soli</name>
    <dbReference type="NCBI Taxonomy" id="2321403"/>
    <lineage>
        <taxon>Bacteria</taxon>
        <taxon>Pseudomonadati</taxon>
        <taxon>Bacteroidota</taxon>
        <taxon>Cytophagia</taxon>
        <taxon>Cytophagales</taxon>
        <taxon>Fulvivirgaceae</taxon>
        <taxon>Chryseolinea</taxon>
    </lineage>
</organism>
<keyword evidence="1" id="KW-0472">Membrane</keyword>
<protein>
    <submittedName>
        <fullName evidence="2">Uncharacterized protein</fullName>
    </submittedName>
</protein>
<dbReference type="KEGG" id="chk:D4L85_27975"/>